<dbReference type="GeneTree" id="ENSGT00390000005826"/>
<evidence type="ECO:0000256" key="3">
    <source>
        <dbReference type="ARBA" id="ARBA00022892"/>
    </source>
</evidence>
<protein>
    <recommendedName>
        <fullName evidence="8">Beta-soluble NSF attachment protein</fullName>
    </recommendedName>
</protein>
<evidence type="ECO:0000256" key="5">
    <source>
        <dbReference type="RuleBase" id="RU367013"/>
    </source>
</evidence>
<dbReference type="GO" id="GO:0035249">
    <property type="term" value="P:synaptic transmission, glutamatergic"/>
    <property type="evidence" value="ECO:0007669"/>
    <property type="project" value="TreeGrafter"/>
</dbReference>
<dbReference type="PANTHER" id="PTHR13768">
    <property type="entry name" value="SOLUBLE NSF ATTACHMENT PROTEIN SNAP"/>
    <property type="match status" value="1"/>
</dbReference>
<dbReference type="PANTHER" id="PTHR13768:SF34">
    <property type="entry name" value="BETA-SOLUBLE NSF ATTACHMENT PROTEIN"/>
    <property type="match status" value="1"/>
</dbReference>
<reference evidence="6" key="1">
    <citation type="submission" date="2023-05" db="EMBL/GenBank/DDBJ databases">
        <title>High-quality long-read genome of Scophthalmus maximus.</title>
        <authorList>
            <person name="Lien S."/>
            <person name="Martinez P."/>
        </authorList>
    </citation>
    <scope>NUCLEOTIDE SEQUENCE [LARGE SCALE GENOMIC DNA]</scope>
</reference>
<proteinExistence type="inferred from homology"/>
<dbReference type="SUPFAM" id="SSF48452">
    <property type="entry name" value="TPR-like"/>
    <property type="match status" value="1"/>
</dbReference>
<dbReference type="GO" id="GO:0005774">
    <property type="term" value="C:vacuolar membrane"/>
    <property type="evidence" value="ECO:0007669"/>
    <property type="project" value="TreeGrafter"/>
</dbReference>
<gene>
    <name evidence="6" type="primary">napba</name>
</gene>
<name>A0A8D3DP21_SCOMX</name>
<dbReference type="GO" id="GO:0006886">
    <property type="term" value="P:intracellular protein transport"/>
    <property type="evidence" value="ECO:0007669"/>
    <property type="project" value="UniProtKB-UniRule"/>
</dbReference>
<organism evidence="6 7">
    <name type="scientific">Scophthalmus maximus</name>
    <name type="common">Turbot</name>
    <name type="synonym">Psetta maxima</name>
    <dbReference type="NCBI Taxonomy" id="52904"/>
    <lineage>
        <taxon>Eukaryota</taxon>
        <taxon>Metazoa</taxon>
        <taxon>Chordata</taxon>
        <taxon>Craniata</taxon>
        <taxon>Vertebrata</taxon>
        <taxon>Euteleostomi</taxon>
        <taxon>Actinopterygii</taxon>
        <taxon>Neopterygii</taxon>
        <taxon>Teleostei</taxon>
        <taxon>Neoteleostei</taxon>
        <taxon>Acanthomorphata</taxon>
        <taxon>Carangaria</taxon>
        <taxon>Pleuronectiformes</taxon>
        <taxon>Pleuronectoidei</taxon>
        <taxon>Scophthalmidae</taxon>
        <taxon>Scophthalmus</taxon>
    </lineage>
</organism>
<dbReference type="GO" id="GO:0043195">
    <property type="term" value="C:terminal bouton"/>
    <property type="evidence" value="ECO:0007669"/>
    <property type="project" value="TreeGrafter"/>
</dbReference>
<accession>A0A8D3DP21</accession>
<dbReference type="GO" id="GO:0005483">
    <property type="term" value="F:soluble NSF attachment protein activity"/>
    <property type="evidence" value="ECO:0007669"/>
    <property type="project" value="TreeGrafter"/>
</dbReference>
<keyword evidence="3 5" id="KW-0931">ER-Golgi transport</keyword>
<evidence type="ECO:0000256" key="1">
    <source>
        <dbReference type="ARBA" id="ARBA00010050"/>
    </source>
</evidence>
<keyword evidence="5" id="KW-0472">Membrane</keyword>
<dbReference type="PRINTS" id="PR00448">
    <property type="entry name" value="NSFATTACHMNT"/>
</dbReference>
<dbReference type="Proteomes" id="UP000694558">
    <property type="component" value="Chromosome 15"/>
</dbReference>
<evidence type="ECO:0000256" key="2">
    <source>
        <dbReference type="ARBA" id="ARBA00022448"/>
    </source>
</evidence>
<dbReference type="Ensembl" id="ENSSMAT00000078822.1">
    <property type="protein sequence ID" value="ENSSMAP00000061280.1"/>
    <property type="gene ID" value="ENSSMAG00000001976.2"/>
</dbReference>
<evidence type="ECO:0000313" key="6">
    <source>
        <dbReference type="Ensembl" id="ENSSMAP00000061280.1"/>
    </source>
</evidence>
<dbReference type="FunFam" id="1.25.40.10:FF:002676">
    <property type="entry name" value="N-ethylmaleimide-sensitive factor attachment protein, beta b"/>
    <property type="match status" value="1"/>
</dbReference>
<dbReference type="Pfam" id="PF14938">
    <property type="entry name" value="SNAP"/>
    <property type="match status" value="2"/>
</dbReference>
<dbReference type="InterPro" id="IPR000744">
    <property type="entry name" value="NSF_attach"/>
</dbReference>
<dbReference type="GO" id="GO:0035494">
    <property type="term" value="P:SNARE complex disassembly"/>
    <property type="evidence" value="ECO:0007669"/>
    <property type="project" value="TreeGrafter"/>
</dbReference>
<comment type="subcellular location">
    <subcellularLocation>
        <location evidence="5">Membrane</location>
        <topology evidence="5">Peripheral membrane protein</topology>
    </subcellularLocation>
</comment>
<evidence type="ECO:0000313" key="7">
    <source>
        <dbReference type="Proteomes" id="UP000694558"/>
    </source>
</evidence>
<evidence type="ECO:0000256" key="4">
    <source>
        <dbReference type="ARBA" id="ARBA00022927"/>
    </source>
</evidence>
<comment type="function">
    <text evidence="5">Required for vesicular transport between the endoplasmic reticulum and the Golgi apparatus.</text>
</comment>
<reference evidence="6" key="2">
    <citation type="submission" date="2025-08" db="UniProtKB">
        <authorList>
            <consortium name="Ensembl"/>
        </authorList>
    </citation>
    <scope>IDENTIFICATION</scope>
</reference>
<comment type="similarity">
    <text evidence="1 5">Belongs to the SNAP family.</text>
</comment>
<evidence type="ECO:0008006" key="8">
    <source>
        <dbReference type="Google" id="ProtNLM"/>
    </source>
</evidence>
<keyword evidence="2 5" id="KW-0813">Transport</keyword>
<dbReference type="CDD" id="cd15832">
    <property type="entry name" value="SNAP"/>
    <property type="match status" value="1"/>
</dbReference>
<dbReference type="GO" id="GO:0070044">
    <property type="term" value="C:synaptobrevin 2-SNAP-25-syntaxin-1a complex"/>
    <property type="evidence" value="ECO:0007669"/>
    <property type="project" value="TreeGrafter"/>
</dbReference>
<keyword evidence="4 5" id="KW-0653">Protein transport</keyword>
<sequence length="278" mass="31328">MDNTGKEKEAMQLMAEADKKVKASGSFLGGMFGGNHKVEDACEMYARAANMFKMAKNWSAAGNAFCQAARLHMQLQNKLDSATSFVDAGNAYKKADPQEAINCLNQAIDIYTDMGRFTIAAKHHITIAEIYESELVDIEKVNSANKCLLKVGHYSAQLEQYPKAVEIYEQVAMNTMDNPLLKYNAKEYFFKASLCHFIVDELNAKLAIEKYEEMFPAFSDSRELKLLKKLLEAHEEQNSEAFTEAVKEFDSVSRLDQWLTTMLLRIKKTIQGDAGDLK</sequence>
<dbReference type="GO" id="GO:0010807">
    <property type="term" value="P:regulation of synaptic vesicle priming"/>
    <property type="evidence" value="ECO:0007669"/>
    <property type="project" value="TreeGrafter"/>
</dbReference>
<dbReference type="AlphaFoldDB" id="A0A8D3DP21"/>
<dbReference type="GO" id="GO:0019905">
    <property type="term" value="F:syntaxin binding"/>
    <property type="evidence" value="ECO:0007669"/>
    <property type="project" value="TreeGrafter"/>
</dbReference>
<dbReference type="InterPro" id="IPR011990">
    <property type="entry name" value="TPR-like_helical_dom_sf"/>
</dbReference>
<dbReference type="Gene3D" id="1.25.40.10">
    <property type="entry name" value="Tetratricopeptide repeat domain"/>
    <property type="match status" value="2"/>
</dbReference>